<dbReference type="SMART" id="SM00749">
    <property type="entry name" value="BON"/>
    <property type="match status" value="3"/>
</dbReference>
<dbReference type="Proteomes" id="UP000243426">
    <property type="component" value="Chromosome I"/>
</dbReference>
<dbReference type="PROSITE" id="PS50914">
    <property type="entry name" value="BON"/>
    <property type="match status" value="3"/>
</dbReference>
<feature type="domain" description="BON" evidence="2">
    <location>
        <begin position="210"/>
        <end position="279"/>
    </location>
</feature>
<accession>A0A1H1X155</accession>
<name>A0A1H1X155_9GAMM</name>
<evidence type="ECO:0000259" key="2">
    <source>
        <dbReference type="PROSITE" id="PS50914"/>
    </source>
</evidence>
<dbReference type="Pfam" id="PF04972">
    <property type="entry name" value="BON"/>
    <property type="match status" value="3"/>
</dbReference>
<gene>
    <name evidence="3" type="ORF">SAMN05216198_3460</name>
</gene>
<evidence type="ECO:0000313" key="4">
    <source>
        <dbReference type="Proteomes" id="UP000243426"/>
    </source>
</evidence>
<dbReference type="InterPro" id="IPR051686">
    <property type="entry name" value="Lipoprotein_DolP"/>
</dbReference>
<feature type="signal peptide" evidence="1">
    <location>
        <begin position="1"/>
        <end position="26"/>
    </location>
</feature>
<dbReference type="InterPro" id="IPR014004">
    <property type="entry name" value="Transpt-assoc_nodulatn_dom_bac"/>
</dbReference>
<dbReference type="STRING" id="797277.SAMN05216198_3460"/>
<organism evidence="3 4">
    <name type="scientific">Halopseudomonas litoralis</name>
    <dbReference type="NCBI Taxonomy" id="797277"/>
    <lineage>
        <taxon>Bacteria</taxon>
        <taxon>Pseudomonadati</taxon>
        <taxon>Pseudomonadota</taxon>
        <taxon>Gammaproteobacteria</taxon>
        <taxon>Pseudomonadales</taxon>
        <taxon>Pseudomonadaceae</taxon>
        <taxon>Halopseudomonas</taxon>
    </lineage>
</organism>
<feature type="domain" description="BON" evidence="2">
    <location>
        <begin position="122"/>
        <end position="190"/>
    </location>
</feature>
<dbReference type="PANTHER" id="PTHR34606:SF15">
    <property type="entry name" value="BON DOMAIN-CONTAINING PROTEIN"/>
    <property type="match status" value="1"/>
</dbReference>
<protein>
    <submittedName>
        <fullName evidence="3">Osmotically-inducible protein OsmY, contains BON domain</fullName>
    </submittedName>
</protein>
<dbReference type="EMBL" id="LT629748">
    <property type="protein sequence ID" value="SDT03064.1"/>
    <property type="molecule type" value="Genomic_DNA"/>
</dbReference>
<dbReference type="RefSeq" id="WP_090275430.1">
    <property type="nucleotide sequence ID" value="NZ_LT629748.1"/>
</dbReference>
<reference evidence="4" key="1">
    <citation type="submission" date="2016-10" db="EMBL/GenBank/DDBJ databases">
        <authorList>
            <person name="Varghese N."/>
            <person name="Submissions S."/>
        </authorList>
    </citation>
    <scope>NUCLEOTIDE SEQUENCE [LARGE SCALE GENOMIC DNA]</scope>
    <source>
        <strain evidence="4">2SM5</strain>
    </source>
</reference>
<sequence length="281" mass="29718">MHTLKKLAIATATVGFMALSPMAVHAEDGDMTRQLTEARQEGSVWTAFALNQHLSPFSIDVEIENGVAVLTGEVESQVDRDLAEQVALGVEGVSEVDNQLKVEGENADRTDNKDGSFSDRFNDATTTATVKSKLLWNRNTEGLDINVTTKNGVVTLEGNANSDTASELAERLARNTEGVRQVDNKLNINAEAGTADKAKAKANEAGGAISDAWITSKVKSSFLLSSNLDGLDISVDTKGGEVTLSGHVNTSAEKDLAVETAENLRGVKSVNADALKVGTDS</sequence>
<keyword evidence="4" id="KW-1185">Reference proteome</keyword>
<proteinExistence type="predicted"/>
<evidence type="ECO:0000256" key="1">
    <source>
        <dbReference type="SAM" id="SignalP"/>
    </source>
</evidence>
<dbReference type="PANTHER" id="PTHR34606">
    <property type="entry name" value="BON DOMAIN-CONTAINING PROTEIN"/>
    <property type="match status" value="1"/>
</dbReference>
<feature type="domain" description="BON" evidence="2">
    <location>
        <begin position="36"/>
        <end position="104"/>
    </location>
</feature>
<dbReference type="InterPro" id="IPR007055">
    <property type="entry name" value="BON_dom"/>
</dbReference>
<dbReference type="OrthoDB" id="8910395at2"/>
<keyword evidence="1" id="KW-0732">Signal</keyword>
<feature type="chain" id="PRO_5009265084" evidence="1">
    <location>
        <begin position="27"/>
        <end position="281"/>
    </location>
</feature>
<evidence type="ECO:0000313" key="3">
    <source>
        <dbReference type="EMBL" id="SDT03064.1"/>
    </source>
</evidence>
<dbReference type="Gene3D" id="3.30.1340.30">
    <property type="match status" value="3"/>
</dbReference>
<dbReference type="AlphaFoldDB" id="A0A1H1X155"/>